<evidence type="ECO:0000313" key="26">
    <source>
        <dbReference type="Proteomes" id="UP000095384"/>
    </source>
</evidence>
<comment type="similarity">
    <text evidence="1">Belongs to the FlgM family.</text>
</comment>
<reference evidence="28 29" key="2">
    <citation type="submission" date="2018-08" db="EMBL/GenBank/DDBJ databases">
        <title>A genome reference for cultivated species of the human gut microbiota.</title>
        <authorList>
            <person name="Zou Y."/>
            <person name="Xue W."/>
            <person name="Luo G."/>
        </authorList>
    </citation>
    <scope>NUCLEOTIDE SEQUENCE [LARGE SCALE GENOMIC DNA]</scope>
    <source>
        <strain evidence="15 30">AF25-15</strain>
        <strain evidence="24 31">AF36-2BH</strain>
        <strain evidence="23 32">AF38-24</strain>
        <strain evidence="22 37">AF39-14AC</strain>
        <strain evidence="21 36">AM16-11</strain>
        <strain evidence="20 33">AM26-2LB</strain>
        <strain evidence="19 35">AM29-10</strain>
        <strain evidence="18 38">AM42-17AT</strain>
        <strain evidence="17 39">AM44-1AT</strain>
        <strain evidence="16 34">AM47-6BH</strain>
        <strain evidence="14 28">OM08-12AT</strain>
        <strain evidence="13 29">TF11-15AC</strain>
    </source>
</reference>
<dbReference type="Proteomes" id="UP000095673">
    <property type="component" value="Unassembled WGS sequence"/>
</dbReference>
<dbReference type="GO" id="GO:0045892">
    <property type="term" value="P:negative regulation of DNA-templated transcription"/>
    <property type="evidence" value="ECO:0007669"/>
    <property type="project" value="InterPro"/>
</dbReference>
<evidence type="ECO:0000313" key="14">
    <source>
        <dbReference type="EMBL" id="RGM51143.1"/>
    </source>
</evidence>
<evidence type="ECO:0000256" key="4">
    <source>
        <dbReference type="ARBA" id="ARBA00022795"/>
    </source>
</evidence>
<reference evidence="25 40" key="4">
    <citation type="submission" date="2019-09" db="EMBL/GenBank/DDBJ databases">
        <title>Strain-level analysis of Eubacterium rectale using genomes from metagenomes.</title>
        <authorList>
            <person name="Karcher N."/>
            <person name="Segata N."/>
        </authorList>
    </citation>
    <scope>NUCLEOTIDE SEQUENCE [LARGE SCALE GENOMIC DNA]</scope>
    <source>
        <strain evidence="25 40">L2-21</strain>
    </source>
</reference>
<evidence type="ECO:0000256" key="1">
    <source>
        <dbReference type="ARBA" id="ARBA00005322"/>
    </source>
</evidence>
<dbReference type="AlphaFoldDB" id="A0A173UK13"/>
<reference evidence="12" key="5">
    <citation type="journal article" date="2020" name="Cell Host Microbe">
        <title>Functional and Genomic Variation between Human-Derived Isolates of Lachnospiraceae Reveals Inter- and Intra-Species Diversity.</title>
        <authorList>
            <person name="Sorbara M.T."/>
            <person name="Littmann E.R."/>
            <person name="Fontana E."/>
            <person name="Moody T.U."/>
            <person name="Kohout C.E."/>
            <person name="Gjonbalaj M."/>
            <person name="Eaton V."/>
            <person name="Seok R."/>
            <person name="Leiner I.M."/>
            <person name="Pamer E.G."/>
        </authorList>
    </citation>
    <scope>NUCLEOTIDE SEQUENCE</scope>
    <source>
        <strain evidence="12">MSK.17.79</strain>
    </source>
</reference>
<protein>
    <recommendedName>
        <fullName evidence="2">Negative regulator of flagellin synthesis</fullName>
    </recommendedName>
</protein>
<evidence type="ECO:0000313" key="21">
    <source>
        <dbReference type="EMBL" id="RHI23669.1"/>
    </source>
</evidence>
<evidence type="ECO:0000313" key="22">
    <source>
        <dbReference type="EMBL" id="RHL02735.1"/>
    </source>
</evidence>
<evidence type="ECO:0000256" key="6">
    <source>
        <dbReference type="ARBA" id="ARBA00023163"/>
    </source>
</evidence>
<evidence type="ECO:0000313" key="27">
    <source>
        <dbReference type="Proteomes" id="UP000095673"/>
    </source>
</evidence>
<dbReference type="Proteomes" id="UP000266066">
    <property type="component" value="Unassembled WGS sequence"/>
</dbReference>
<evidence type="ECO:0000313" key="9">
    <source>
        <dbReference type="EMBL" id="CUO23577.1"/>
    </source>
</evidence>
<evidence type="ECO:0000313" key="28">
    <source>
        <dbReference type="Proteomes" id="UP000260717"/>
    </source>
</evidence>
<evidence type="ECO:0000313" key="16">
    <source>
        <dbReference type="EMBL" id="RGZ93924.1"/>
    </source>
</evidence>
<name>A0A173UK13_9FIRM</name>
<dbReference type="GO" id="GO:0044781">
    <property type="term" value="P:bacterial-type flagellum organization"/>
    <property type="evidence" value="ECO:0007669"/>
    <property type="project" value="UniProtKB-KW"/>
</dbReference>
<keyword evidence="6" id="KW-0804">Transcription</keyword>
<evidence type="ECO:0000313" key="10">
    <source>
        <dbReference type="EMBL" id="MCB6938345.1"/>
    </source>
</evidence>
<evidence type="ECO:0000313" key="37">
    <source>
        <dbReference type="Proteomes" id="UP000286181"/>
    </source>
</evidence>
<evidence type="ECO:0000313" key="30">
    <source>
        <dbReference type="Proteomes" id="UP000266066"/>
    </source>
</evidence>
<keyword evidence="8" id="KW-0282">Flagellum</keyword>
<evidence type="ECO:0000313" key="34">
    <source>
        <dbReference type="Proteomes" id="UP000283721"/>
    </source>
</evidence>
<evidence type="ECO:0000313" key="15">
    <source>
        <dbReference type="EMBL" id="RGR55142.1"/>
    </source>
</evidence>
<dbReference type="EMBL" id="VSTG01000012">
    <property type="protein sequence ID" value="TYL57302.1"/>
    <property type="molecule type" value="Genomic_DNA"/>
</dbReference>
<gene>
    <name evidence="10" type="primary">flgM</name>
    <name evidence="24" type="ORF">DW001_11785</name>
    <name evidence="23" type="ORF">DW028_14145</name>
    <name evidence="22" type="ORF">DW038_11855</name>
    <name evidence="21" type="ORF">DW172_06225</name>
    <name evidence="20" type="ORF">DW703_12585</name>
    <name evidence="19" type="ORF">DW753_10665</name>
    <name evidence="18" type="ORF">DW912_05595</name>
    <name evidence="17" type="ORF">DW948_06920</name>
    <name evidence="16" type="ORF">DW967_05545</name>
    <name evidence="15" type="ORF">DWY38_06115</name>
    <name evidence="14" type="ORF">DXC13_04540</name>
    <name evidence="13" type="ORF">DXD13_13085</name>
    <name evidence="9" type="ORF">ERS852417_01860</name>
    <name evidence="8" type="ORF">ERS852580_02236</name>
    <name evidence="25" type="ORF">FYL37_09970</name>
    <name evidence="12" type="ORF">G4319_09955</name>
    <name evidence="10" type="ORF">LIZ56_07965</name>
    <name evidence="11" type="ORF">LIZ82_12920</name>
</gene>
<evidence type="ECO:0000313" key="33">
    <source>
        <dbReference type="Proteomes" id="UP000283501"/>
    </source>
</evidence>
<keyword evidence="3" id="KW-0678">Repressor</keyword>
<dbReference type="Proteomes" id="UP000260717">
    <property type="component" value="Unassembled WGS sequence"/>
</dbReference>
<dbReference type="EMBL" id="CYXM01000010">
    <property type="protein sequence ID" value="CUN15321.1"/>
    <property type="molecule type" value="Genomic_DNA"/>
</dbReference>
<dbReference type="Proteomes" id="UP000286181">
    <property type="component" value="Unassembled WGS sequence"/>
</dbReference>
<evidence type="ECO:0000313" key="31">
    <source>
        <dbReference type="Proteomes" id="UP000266698"/>
    </source>
</evidence>
<keyword evidence="4" id="KW-1005">Bacterial flagellum biogenesis</keyword>
<evidence type="ECO:0000313" key="40">
    <source>
        <dbReference type="Proteomes" id="UP000324325"/>
    </source>
</evidence>
<keyword evidence="8" id="KW-0969">Cilium</keyword>
<evidence type="ECO:0000313" key="36">
    <source>
        <dbReference type="Proteomes" id="UP000285865"/>
    </source>
</evidence>
<dbReference type="InterPro" id="IPR031316">
    <property type="entry name" value="FlgM_C"/>
</dbReference>
<evidence type="ECO:0000313" key="12">
    <source>
        <dbReference type="EMBL" id="NSC27660.1"/>
    </source>
</evidence>
<evidence type="ECO:0000313" key="29">
    <source>
        <dbReference type="Proteomes" id="UP000261052"/>
    </source>
</evidence>
<dbReference type="EMBL" id="JAJCJQ010000024">
    <property type="protein sequence ID" value="MCB6961781.1"/>
    <property type="molecule type" value="Genomic_DNA"/>
</dbReference>
<evidence type="ECO:0000313" key="19">
    <source>
        <dbReference type="EMBL" id="RHE31421.1"/>
    </source>
</evidence>
<dbReference type="EMBL" id="JAJCJK010000010">
    <property type="protein sequence ID" value="MCB6938345.1"/>
    <property type="molecule type" value="Genomic_DNA"/>
</dbReference>
<accession>A0A173UK13</accession>
<dbReference type="Proteomes" id="UP001193670">
    <property type="component" value="Unassembled WGS sequence"/>
</dbReference>
<keyword evidence="8" id="KW-0966">Cell projection</keyword>
<evidence type="ECO:0000313" key="38">
    <source>
        <dbReference type="Proteomes" id="UP000286220"/>
    </source>
</evidence>
<dbReference type="Proteomes" id="UP001197684">
    <property type="component" value="Unassembled WGS sequence"/>
</dbReference>
<dbReference type="OrthoDB" id="1767600at2"/>
<dbReference type="NCBIfam" id="TIGR03824">
    <property type="entry name" value="FlgM_jcvi"/>
    <property type="match status" value="1"/>
</dbReference>
<evidence type="ECO:0000256" key="5">
    <source>
        <dbReference type="ARBA" id="ARBA00023015"/>
    </source>
</evidence>
<dbReference type="EMBL" id="QRUJ01000005">
    <property type="protein sequence ID" value="RGR55142.1"/>
    <property type="molecule type" value="Genomic_DNA"/>
</dbReference>
<dbReference type="EMBL" id="CYYW01000012">
    <property type="protein sequence ID" value="CUO23577.1"/>
    <property type="molecule type" value="Genomic_DNA"/>
</dbReference>
<dbReference type="Proteomes" id="UP000261052">
    <property type="component" value="Unassembled WGS sequence"/>
</dbReference>
<sequence>MRIDAYNQIAQLYGVSRTTKTAKTQSASRMSDQVSISQAGRDYQIAKKAVSEASDIREDKVALLKNMVDSGQYEVSGDDFASKLLERYNSL</sequence>
<evidence type="ECO:0000313" key="23">
    <source>
        <dbReference type="EMBL" id="RHL25801.1"/>
    </source>
</evidence>
<dbReference type="Pfam" id="PF04316">
    <property type="entry name" value="FlgM"/>
    <property type="match status" value="1"/>
</dbReference>
<dbReference type="SUPFAM" id="SSF101498">
    <property type="entry name" value="Anti-sigma factor FlgM"/>
    <property type="match status" value="1"/>
</dbReference>
<dbReference type="EMBL" id="QSFZ01000004">
    <property type="protein sequence ID" value="RHA93136.1"/>
    <property type="molecule type" value="Genomic_DNA"/>
</dbReference>
<evidence type="ECO:0000256" key="2">
    <source>
        <dbReference type="ARBA" id="ARBA00017823"/>
    </source>
</evidence>
<reference evidence="12" key="6">
    <citation type="submission" date="2020-02" db="EMBL/GenBank/DDBJ databases">
        <authorList>
            <person name="Littmann E."/>
            <person name="Sorbara M."/>
        </authorList>
    </citation>
    <scope>NUCLEOTIDE SEQUENCE</scope>
    <source>
        <strain evidence="12">MSK.17.79</strain>
    </source>
</reference>
<reference evidence="26 27" key="1">
    <citation type="submission" date="2015-09" db="EMBL/GenBank/DDBJ databases">
        <authorList>
            <consortium name="Pathogen Informatics"/>
        </authorList>
    </citation>
    <scope>NUCLEOTIDE SEQUENCE [LARGE SCALE GENOMIC DNA]</scope>
    <source>
        <strain evidence="9 26">2789STDY5608860</strain>
        <strain evidence="8 27">2789STDY5834968</strain>
    </source>
</reference>
<dbReference type="Proteomes" id="UP000266698">
    <property type="component" value="Unassembled WGS sequence"/>
</dbReference>
<dbReference type="Proteomes" id="UP000095384">
    <property type="component" value="Unassembled WGS sequence"/>
</dbReference>
<evidence type="ECO:0000313" key="39">
    <source>
        <dbReference type="Proteomes" id="UP000286341"/>
    </source>
</evidence>
<dbReference type="Proteomes" id="UP000285865">
    <property type="component" value="Unassembled WGS sequence"/>
</dbReference>
<evidence type="ECO:0000313" key="18">
    <source>
        <dbReference type="EMBL" id="RHA93136.1"/>
    </source>
</evidence>
<dbReference type="Proteomes" id="UP000285290">
    <property type="component" value="Unassembled WGS sequence"/>
</dbReference>
<dbReference type="InterPro" id="IPR035890">
    <property type="entry name" value="Anti-sigma-28_factor_FlgM_sf"/>
</dbReference>
<dbReference type="Proteomes" id="UP000286341">
    <property type="component" value="Unassembled WGS sequence"/>
</dbReference>
<dbReference type="EMBL" id="QSKC01000013">
    <property type="protein sequence ID" value="RHE31421.1"/>
    <property type="molecule type" value="Genomic_DNA"/>
</dbReference>
<feature type="domain" description="Anti-sigma-28 factor FlgM C-terminal" evidence="7">
    <location>
        <begin position="32"/>
        <end position="86"/>
    </location>
</feature>
<proteinExistence type="inferred from homology"/>
<evidence type="ECO:0000259" key="7">
    <source>
        <dbReference type="Pfam" id="PF04316"/>
    </source>
</evidence>
<organism evidence="8 27">
    <name type="scientific">Agathobacter rectalis</name>
    <dbReference type="NCBI Taxonomy" id="39491"/>
    <lineage>
        <taxon>Bacteria</taxon>
        <taxon>Bacillati</taxon>
        <taxon>Bacillota</taxon>
        <taxon>Clostridia</taxon>
        <taxon>Lachnospirales</taxon>
        <taxon>Lachnospiraceae</taxon>
        <taxon>Agathobacter</taxon>
    </lineage>
</organism>
<dbReference type="EMBL" id="QROF01000011">
    <property type="protein sequence ID" value="RHL02735.1"/>
    <property type="molecule type" value="Genomic_DNA"/>
</dbReference>
<evidence type="ECO:0000313" key="25">
    <source>
        <dbReference type="EMBL" id="TYL57302.1"/>
    </source>
</evidence>
<dbReference type="EMBL" id="QRKN01000003">
    <property type="protein sequence ID" value="RHI23669.1"/>
    <property type="molecule type" value="Genomic_DNA"/>
</dbReference>
<dbReference type="EMBL" id="QSFB01000007">
    <property type="protein sequence ID" value="RHA14402.1"/>
    <property type="molecule type" value="Genomic_DNA"/>
</dbReference>
<dbReference type="Proteomes" id="UP000324325">
    <property type="component" value="Unassembled WGS sequence"/>
</dbReference>
<evidence type="ECO:0000313" key="24">
    <source>
        <dbReference type="EMBL" id="RHL77306.1"/>
    </source>
</evidence>
<dbReference type="EMBL" id="QSKY01000021">
    <property type="protein sequence ID" value="RHF01678.1"/>
    <property type="molecule type" value="Genomic_DNA"/>
</dbReference>
<dbReference type="EMBL" id="QSQP01000019">
    <property type="protein sequence ID" value="RGK40987.1"/>
    <property type="molecule type" value="Genomic_DNA"/>
</dbReference>
<dbReference type="Proteomes" id="UP001197741">
    <property type="component" value="Unassembled WGS sequence"/>
</dbReference>
<dbReference type="Proteomes" id="UP000286220">
    <property type="component" value="Unassembled WGS sequence"/>
</dbReference>
<dbReference type="Proteomes" id="UP000283297">
    <property type="component" value="Unassembled WGS sequence"/>
</dbReference>
<dbReference type="RefSeq" id="WP_015517607.1">
    <property type="nucleotide sequence ID" value="NZ_CP143947.1"/>
</dbReference>
<reference evidence="10" key="7">
    <citation type="submission" date="2021-10" db="EMBL/GenBank/DDBJ databases">
        <title>Collection of gut derived symbiotic bacterial strains cultured from healthy donors.</title>
        <authorList>
            <person name="Lin H."/>
            <person name="Littmann E."/>
            <person name="Kohout C."/>
            <person name="Pamer E.G."/>
        </authorList>
    </citation>
    <scope>NUCLEOTIDE SEQUENCE</scope>
    <source>
        <strain evidence="11">DFI.7.28A</strain>
        <strain evidence="10">DFI.9.42</strain>
    </source>
</reference>
<evidence type="ECO:0000313" key="20">
    <source>
        <dbReference type="EMBL" id="RHF01678.1"/>
    </source>
</evidence>
<reference evidence="25 40" key="3">
    <citation type="submission" date="2019-08" db="EMBL/GenBank/DDBJ databases">
        <authorList>
            <person name="Duncan S."/>
            <person name="Walker A."/>
        </authorList>
    </citation>
    <scope>NUCLEOTIDE SEQUENCE [LARGE SCALE GENOMIC DNA]</scope>
    <source>
        <strain evidence="25 40">L2-21</strain>
    </source>
</reference>
<dbReference type="InterPro" id="IPR007412">
    <property type="entry name" value="FlgM"/>
</dbReference>
<evidence type="ECO:0000313" key="8">
    <source>
        <dbReference type="EMBL" id="CUN15321.1"/>
    </source>
</evidence>
<dbReference type="EMBL" id="QRON01000016">
    <property type="protein sequence ID" value="RHL25801.1"/>
    <property type="molecule type" value="Genomic_DNA"/>
</dbReference>
<evidence type="ECO:0000313" key="11">
    <source>
        <dbReference type="EMBL" id="MCB6961781.1"/>
    </source>
</evidence>
<evidence type="ECO:0000313" key="17">
    <source>
        <dbReference type="EMBL" id="RHA14402.1"/>
    </source>
</evidence>
<evidence type="ECO:0000313" key="35">
    <source>
        <dbReference type="Proteomes" id="UP000285290"/>
    </source>
</evidence>
<keyword evidence="5" id="KW-0805">Transcription regulation</keyword>
<dbReference type="Proteomes" id="UP000283501">
    <property type="component" value="Unassembled WGS sequence"/>
</dbReference>
<dbReference type="EMBL" id="QRPB01000015">
    <property type="protein sequence ID" value="RHL77306.1"/>
    <property type="molecule type" value="Genomic_DNA"/>
</dbReference>
<dbReference type="EMBL" id="QSTI01000005">
    <property type="protein sequence ID" value="RGM51143.1"/>
    <property type="molecule type" value="Genomic_DNA"/>
</dbReference>
<evidence type="ECO:0000256" key="3">
    <source>
        <dbReference type="ARBA" id="ARBA00022491"/>
    </source>
</evidence>
<dbReference type="Proteomes" id="UP000283721">
    <property type="component" value="Unassembled WGS sequence"/>
</dbReference>
<evidence type="ECO:0000313" key="13">
    <source>
        <dbReference type="EMBL" id="RGK40987.1"/>
    </source>
</evidence>
<dbReference type="EMBL" id="QSES01000008">
    <property type="protein sequence ID" value="RGZ93924.1"/>
    <property type="molecule type" value="Genomic_DNA"/>
</dbReference>
<evidence type="ECO:0000313" key="32">
    <source>
        <dbReference type="Proteomes" id="UP000283297"/>
    </source>
</evidence>
<dbReference type="EMBL" id="JAAILW010000018">
    <property type="protein sequence ID" value="NSC27660.1"/>
    <property type="molecule type" value="Genomic_DNA"/>
</dbReference>